<dbReference type="GeneID" id="7943872"/>
<sequence length="279" mass="31050">MKMHPAIVSLLPTIPIGGKRRYPHDCGEGKPLVVFRGELESSAYCHRCGEVAYHREALSIADRLRLQEKARVAENAARASLALPEAHERDPGDWPANLRNWFYKMGLGPAHIAALGLYYNRDMDRVVLPILDDQRQVVYWTARHATRTPKWMGPDAPKHGLVAKYGVGRGSAVVLTEDPMSAYKVGLVTEAWCLFGTKLKDSVLLALVNEPRRVVTWLDDDRGRSNGSNPGQEAALKMRARLRAMGKVVDNIISEKDPKGHTTAYIRSKLYDPNSMGGN</sequence>
<dbReference type="CDD" id="cd01029">
    <property type="entry name" value="TOPRIM_primases"/>
    <property type="match status" value="1"/>
</dbReference>
<protein>
    <submittedName>
        <fullName evidence="1">p48</fullName>
    </submittedName>
</protein>
<keyword evidence="2" id="KW-1185">Reference proteome</keyword>
<evidence type="ECO:0000313" key="2">
    <source>
        <dbReference type="Proteomes" id="UP000001480"/>
    </source>
</evidence>
<dbReference type="InterPro" id="IPR034154">
    <property type="entry name" value="TOPRIM_DnaG/twinkle"/>
</dbReference>
<evidence type="ECO:0000313" key="1">
    <source>
        <dbReference type="EMBL" id="ACE75788.1"/>
    </source>
</evidence>
<dbReference type="Proteomes" id="UP000001480">
    <property type="component" value="Segment"/>
</dbReference>
<dbReference type="EMBL" id="EU717894">
    <property type="protein sequence ID" value="ACE75788.1"/>
    <property type="molecule type" value="Genomic_DNA"/>
</dbReference>
<dbReference type="SUPFAM" id="SSF56731">
    <property type="entry name" value="DNA primase core"/>
    <property type="match status" value="1"/>
</dbReference>
<reference evidence="1 2" key="1">
    <citation type="journal article" date="2009" name="Appl. Environ. Microbiol.">
        <title>Genomic characterization of the intron-containing T7-like phage phiL7 of Xanthomonas campestris.</title>
        <authorList>
            <person name="Lee C.N."/>
            <person name="Lin J.W."/>
            <person name="Weng S.F."/>
            <person name="Tseng Y.H."/>
        </authorList>
    </citation>
    <scope>NUCLEOTIDE SEQUENCE</scope>
</reference>
<proteinExistence type="predicted"/>
<organism evidence="1 2">
    <name type="scientific">Xanthomonas phage phiL7</name>
    <dbReference type="NCBI Taxonomy" id="538979"/>
    <lineage>
        <taxon>Viruses</taxon>
        <taxon>Duplodnaviria</taxon>
        <taxon>Heunggongvirae</taxon>
        <taxon>Uroviricota</taxon>
        <taxon>Caudoviricetes</taxon>
        <taxon>Eisenstarkvirus</taxon>
        <taxon>Eisenstarkvirus L7</taxon>
    </lineage>
</organism>
<name>C4ML48_9CAUD</name>
<dbReference type="RefSeq" id="YP_002922662.1">
    <property type="nucleotide sequence ID" value="NC_012742.1"/>
</dbReference>
<dbReference type="KEGG" id="vg:7943872"/>
<accession>C4ML48</accession>
<dbReference type="OrthoDB" id="5323at10239"/>